<dbReference type="EMBL" id="BATL01000023">
    <property type="protein sequence ID" value="GAD75270.1"/>
    <property type="molecule type" value="Genomic_DNA"/>
</dbReference>
<dbReference type="Proteomes" id="UP000016567">
    <property type="component" value="Unassembled WGS sequence"/>
</dbReference>
<name>U3ANC4_9VIBR</name>
<dbReference type="eggNOG" id="ENOG50326I1">
    <property type="taxonomic scope" value="Bacteria"/>
</dbReference>
<proteinExistence type="predicted"/>
<reference evidence="2 3" key="1">
    <citation type="submission" date="2013-09" db="EMBL/GenBank/DDBJ databases">
        <title>Whole genome shotgun sequence of Vibrio azureus NBRC 104587.</title>
        <authorList>
            <person name="Isaki S."/>
            <person name="Hosoyama A."/>
            <person name="Numata M."/>
            <person name="Hashimoto M."/>
            <person name="Hosoyama Y."/>
            <person name="Tsuchikane K."/>
            <person name="Noguchi M."/>
            <person name="Hirakata S."/>
            <person name="Ichikawa N."/>
            <person name="Ohji S."/>
            <person name="Yamazoe A."/>
            <person name="Fujita N."/>
        </authorList>
    </citation>
    <scope>NUCLEOTIDE SEQUENCE [LARGE SCALE GENOMIC DNA]</scope>
    <source>
        <strain evidence="2 3">NBRC 104587</strain>
    </source>
</reference>
<keyword evidence="3" id="KW-1185">Reference proteome</keyword>
<evidence type="ECO:0000313" key="2">
    <source>
        <dbReference type="EMBL" id="GAD75270.1"/>
    </source>
</evidence>
<evidence type="ECO:0000313" key="3">
    <source>
        <dbReference type="Proteomes" id="UP000016567"/>
    </source>
</evidence>
<gene>
    <name evidence="2" type="ORF">VAZ01S_023_00370</name>
</gene>
<comment type="caution">
    <text evidence="2">The sequence shown here is derived from an EMBL/GenBank/DDBJ whole genome shotgun (WGS) entry which is preliminary data.</text>
</comment>
<feature type="region of interest" description="Disordered" evidence="1">
    <location>
        <begin position="1"/>
        <end position="21"/>
    </location>
</feature>
<sequence>MTDQIENDLLDSKKQEQKSDTVTMRGKRNELWGAFYEYEKRFYSWLSKSALILLDIKASSDMYDVEGQPASFGYSVQIVKVGVRYRPPRFIRKVITFKSLELFEECKEKHNVLTELYDKAVTFMNADSKKTRYPNRFPVFHERVAQINHSRDDAYSARILPDEGQLTLYSGNVDEEWNTDVHSAFKAHGFDSVETTYDKFGELMTIRVDIDELRQYLECSDDSRVHVRHFTGSQYTCRISFDDDTPKPVRSKFGLIVVHPDSFPSIFATPPRKKRADKLELSARKVEMPIDLGFSVFVTES</sequence>
<dbReference type="RefSeq" id="WP_021709029.1">
    <property type="nucleotide sequence ID" value="NZ_BAOB01000261.1"/>
</dbReference>
<organism evidence="2 3">
    <name type="scientific">Vibrio azureus NBRC 104587</name>
    <dbReference type="NCBI Taxonomy" id="1219077"/>
    <lineage>
        <taxon>Bacteria</taxon>
        <taxon>Pseudomonadati</taxon>
        <taxon>Pseudomonadota</taxon>
        <taxon>Gammaproteobacteria</taxon>
        <taxon>Vibrionales</taxon>
        <taxon>Vibrionaceae</taxon>
        <taxon>Vibrio</taxon>
    </lineage>
</organism>
<dbReference type="STRING" id="1219077.VAZ01S_023_00370"/>
<accession>U3ANC4</accession>
<dbReference type="AlphaFoldDB" id="U3ANC4"/>
<evidence type="ECO:0000256" key="1">
    <source>
        <dbReference type="SAM" id="MobiDB-lite"/>
    </source>
</evidence>
<feature type="compositionally biased region" description="Basic and acidic residues" evidence="1">
    <location>
        <begin position="10"/>
        <end position="19"/>
    </location>
</feature>
<protein>
    <submittedName>
        <fullName evidence="2">Uncharacterized protein</fullName>
    </submittedName>
</protein>